<dbReference type="Pfam" id="PF02567">
    <property type="entry name" value="PhzC-PhzF"/>
    <property type="match status" value="1"/>
</dbReference>
<dbReference type="GO" id="GO:0003824">
    <property type="term" value="F:catalytic activity"/>
    <property type="evidence" value="ECO:0007669"/>
    <property type="project" value="InterPro"/>
</dbReference>
<dbReference type="AlphaFoldDB" id="A0A2P1PMF4"/>
<dbReference type="KEGG" id="xba:C7S18_01830"/>
<evidence type="ECO:0000313" key="2">
    <source>
        <dbReference type="Proteomes" id="UP000241074"/>
    </source>
</evidence>
<gene>
    <name evidence="1" type="ORF">C7S18_01830</name>
</gene>
<keyword evidence="2" id="KW-1185">Reference proteome</keyword>
<reference evidence="1 2" key="2">
    <citation type="submission" date="2018-03" db="EMBL/GenBank/DDBJ databases">
        <authorList>
            <person name="Keele B.F."/>
        </authorList>
    </citation>
    <scope>NUCLEOTIDE SEQUENCE [LARGE SCALE GENOMIC DNA]</scope>
    <source>
        <strain evidence="1 2">D13</strain>
    </source>
</reference>
<proteinExistence type="predicted"/>
<dbReference type="SUPFAM" id="SSF54506">
    <property type="entry name" value="Diaminopimelate epimerase-like"/>
    <property type="match status" value="1"/>
</dbReference>
<name>A0A2P1PMF4_9GAMM</name>
<dbReference type="InterPro" id="IPR003719">
    <property type="entry name" value="Phenazine_PhzF-like"/>
</dbReference>
<sequence length="291" mass="31218">MLHTVHVVQAFAEGQIGGARMAVVAGADHLEASARQRIAQVMGLPTTTFVSRGQTDLWELQSYSAAGEAFAQSNNAVAALALLPQLGAADLGWHRAQAESGVSDLLLESDGAFLKLPPAKYAHVLRDSVTLLQVQHALDLPADHWKRVPLPCRAECGSAYLLVAVPDQVSLLDVVVEPEILQSLCQRLNLAGCCVFALPTRGGDTIASRVFAADSEQSEQGASEIAAGALACYVHDHLGQRTDQLQVDQGEPCCGESRLRLRAILERHDDGIVAVRVGGEVRIWRSFQFEA</sequence>
<protein>
    <recommendedName>
        <fullName evidence="3">PhzF family phenazine biosynthesis protein</fullName>
    </recommendedName>
</protein>
<dbReference type="RefSeq" id="WP_106889936.1">
    <property type="nucleotide sequence ID" value="NZ_CP027860.1"/>
</dbReference>
<dbReference type="Proteomes" id="UP000241074">
    <property type="component" value="Chromosome"/>
</dbReference>
<dbReference type="EMBL" id="CP027860">
    <property type="protein sequence ID" value="AVP96007.1"/>
    <property type="molecule type" value="Genomic_DNA"/>
</dbReference>
<evidence type="ECO:0008006" key="3">
    <source>
        <dbReference type="Google" id="ProtNLM"/>
    </source>
</evidence>
<organism evidence="1 2">
    <name type="scientific">Ahniella affigens</name>
    <dbReference type="NCBI Taxonomy" id="2021234"/>
    <lineage>
        <taxon>Bacteria</taxon>
        <taxon>Pseudomonadati</taxon>
        <taxon>Pseudomonadota</taxon>
        <taxon>Gammaproteobacteria</taxon>
        <taxon>Lysobacterales</taxon>
        <taxon>Rhodanobacteraceae</taxon>
        <taxon>Ahniella</taxon>
    </lineage>
</organism>
<evidence type="ECO:0000313" key="1">
    <source>
        <dbReference type="EMBL" id="AVP96007.1"/>
    </source>
</evidence>
<reference evidence="1 2" key="1">
    <citation type="submission" date="2018-03" db="EMBL/GenBank/DDBJ databases">
        <title>Ahniella affigens gen. nov., sp. nov., a gammaproteobacterium isolated from sandy soil near a stream.</title>
        <authorList>
            <person name="Ko Y."/>
            <person name="Kim J.-H."/>
        </authorList>
    </citation>
    <scope>NUCLEOTIDE SEQUENCE [LARGE SCALE GENOMIC DNA]</scope>
    <source>
        <strain evidence="1 2">D13</strain>
    </source>
</reference>
<dbReference type="PIRSF" id="PIRSF016184">
    <property type="entry name" value="PhzC_PhzF"/>
    <property type="match status" value="1"/>
</dbReference>
<dbReference type="Gene3D" id="3.10.310.10">
    <property type="entry name" value="Diaminopimelate Epimerase, Chain A, domain 1"/>
    <property type="match status" value="2"/>
</dbReference>
<accession>A0A2P1PMF4</accession>
<dbReference type="OrthoDB" id="9788221at2"/>